<dbReference type="SUPFAM" id="SSF52402">
    <property type="entry name" value="Adenine nucleotide alpha hydrolases-like"/>
    <property type="match status" value="1"/>
</dbReference>
<comment type="caution">
    <text evidence="7">The sequence shown here is derived from an EMBL/GenBank/DDBJ whole genome shotgun (WGS) entry which is preliminary data.</text>
</comment>
<dbReference type="InterPro" id="IPR014729">
    <property type="entry name" value="Rossmann-like_a/b/a_fold"/>
</dbReference>
<evidence type="ECO:0000259" key="6">
    <source>
        <dbReference type="SMART" id="SM00893"/>
    </source>
</evidence>
<dbReference type="InterPro" id="IPR018206">
    <property type="entry name" value="ETF_asu_C_CS"/>
</dbReference>
<dbReference type="PANTHER" id="PTHR43153:SF1">
    <property type="entry name" value="ELECTRON TRANSFER FLAVOPROTEIN SUBUNIT ALPHA, MITOCHONDRIAL"/>
    <property type="match status" value="1"/>
</dbReference>
<gene>
    <name evidence="7" type="primary">carE</name>
    <name evidence="7" type="ORF">Hgul01_02090</name>
</gene>
<dbReference type="Pfam" id="PF00766">
    <property type="entry name" value="ETF_alpha"/>
    <property type="match status" value="1"/>
</dbReference>
<evidence type="ECO:0000256" key="2">
    <source>
        <dbReference type="ARBA" id="ARBA00022448"/>
    </source>
</evidence>
<proteinExistence type="inferred from homology"/>
<keyword evidence="5" id="KW-0249">Electron transport</keyword>
<dbReference type="InterPro" id="IPR014731">
    <property type="entry name" value="ETF_asu_C"/>
</dbReference>
<reference evidence="7 8" key="1">
    <citation type="submission" date="2024-02" db="EMBL/GenBank/DDBJ databases">
        <title>Herpetosiphon gulosus NBRC 112829.</title>
        <authorList>
            <person name="Ichikawa N."/>
            <person name="Katano-Makiyama Y."/>
            <person name="Hidaka K."/>
        </authorList>
    </citation>
    <scope>NUCLEOTIDE SEQUENCE [LARGE SCALE GENOMIC DNA]</scope>
    <source>
        <strain evidence="7 8">NBRC 112829</strain>
    </source>
</reference>
<dbReference type="EMBL" id="BAABRU010000006">
    <property type="protein sequence ID" value="GAA5528292.1"/>
    <property type="molecule type" value="Genomic_DNA"/>
</dbReference>
<dbReference type="Gene3D" id="3.40.50.1220">
    <property type="entry name" value="TPP-binding domain"/>
    <property type="match status" value="1"/>
</dbReference>
<name>A0ABP9WYL7_9CHLR</name>
<evidence type="ECO:0000256" key="3">
    <source>
        <dbReference type="ARBA" id="ARBA00022630"/>
    </source>
</evidence>
<dbReference type="RefSeq" id="WP_345721906.1">
    <property type="nucleotide sequence ID" value="NZ_BAABRU010000006.1"/>
</dbReference>
<dbReference type="InterPro" id="IPR014730">
    <property type="entry name" value="ETF_a/b_N"/>
</dbReference>
<sequence length="325" mass="33190">MASGVWVLIEHKNGEVGAISKELLGKGKEIADALGQAVAALVLGSNTASLVEQAFAAGASKAYVVDDANLAHYTTDGYVAAAKAAIEAHQPEVFLTGSSLQMRDFTGALAAELGVGLAPDVTNIGVEAGQLTAIRPSHGANVINSLSFGAARPAIASVRRQVGKPIAGAGAGEVVNVAMPAVNIRTKVRNVEQRTGAVNLADATVIVSGGRGLGSPENYEKLIPELARVMGGTHGASRAVVDAGWIAYERQVGQTGKTVAPKLYVACGISGAIQHLAGMRSSNTIVAINKDPEAPIFKVATYGIVGDINEVLPALTAEVKAKTGR</sequence>
<organism evidence="7 8">
    <name type="scientific">Herpetosiphon gulosus</name>
    <dbReference type="NCBI Taxonomy" id="1973496"/>
    <lineage>
        <taxon>Bacteria</taxon>
        <taxon>Bacillati</taxon>
        <taxon>Chloroflexota</taxon>
        <taxon>Chloroflexia</taxon>
        <taxon>Herpetosiphonales</taxon>
        <taxon>Herpetosiphonaceae</taxon>
        <taxon>Herpetosiphon</taxon>
    </lineage>
</organism>
<dbReference type="Pfam" id="PF01012">
    <property type="entry name" value="ETF"/>
    <property type="match status" value="1"/>
</dbReference>
<dbReference type="SMART" id="SM00893">
    <property type="entry name" value="ETF"/>
    <property type="match status" value="1"/>
</dbReference>
<evidence type="ECO:0000256" key="4">
    <source>
        <dbReference type="ARBA" id="ARBA00022827"/>
    </source>
</evidence>
<evidence type="ECO:0000256" key="5">
    <source>
        <dbReference type="ARBA" id="ARBA00022982"/>
    </source>
</evidence>
<keyword evidence="4" id="KW-0274">FAD</keyword>
<dbReference type="PIRSF" id="PIRSF000089">
    <property type="entry name" value="Electra_flavoP_a"/>
    <property type="match status" value="1"/>
</dbReference>
<protein>
    <submittedName>
        <fullName evidence="7">Caffeyl-CoA reductase-Etf complex subunit CarE</fullName>
    </submittedName>
</protein>
<dbReference type="Proteomes" id="UP001428290">
    <property type="component" value="Unassembled WGS sequence"/>
</dbReference>
<accession>A0ABP9WYL7</accession>
<dbReference type="Gene3D" id="3.40.50.620">
    <property type="entry name" value="HUPs"/>
    <property type="match status" value="1"/>
</dbReference>
<dbReference type="InterPro" id="IPR029035">
    <property type="entry name" value="DHS-like_NAD/FAD-binding_dom"/>
</dbReference>
<dbReference type="SUPFAM" id="SSF52467">
    <property type="entry name" value="DHS-like NAD/FAD-binding domain"/>
    <property type="match status" value="1"/>
</dbReference>
<keyword evidence="3" id="KW-0285">Flavoprotein</keyword>
<evidence type="ECO:0000313" key="8">
    <source>
        <dbReference type="Proteomes" id="UP001428290"/>
    </source>
</evidence>
<dbReference type="CDD" id="cd01715">
    <property type="entry name" value="ETF_alpha"/>
    <property type="match status" value="1"/>
</dbReference>
<keyword evidence="8" id="KW-1185">Reference proteome</keyword>
<evidence type="ECO:0000313" key="7">
    <source>
        <dbReference type="EMBL" id="GAA5528292.1"/>
    </source>
</evidence>
<dbReference type="PANTHER" id="PTHR43153">
    <property type="entry name" value="ELECTRON TRANSFER FLAVOPROTEIN ALPHA"/>
    <property type="match status" value="1"/>
</dbReference>
<dbReference type="InterPro" id="IPR033947">
    <property type="entry name" value="ETF_alpha_N"/>
</dbReference>
<keyword evidence="2" id="KW-0813">Transport</keyword>
<comment type="similarity">
    <text evidence="1">Belongs to the ETF alpha-subunit/FixB family.</text>
</comment>
<evidence type="ECO:0000256" key="1">
    <source>
        <dbReference type="ARBA" id="ARBA00005817"/>
    </source>
</evidence>
<feature type="domain" description="Electron transfer flavoprotein alpha/beta-subunit N-terminal" evidence="6">
    <location>
        <begin position="5"/>
        <end position="188"/>
    </location>
</feature>
<dbReference type="PROSITE" id="PS00696">
    <property type="entry name" value="ETF_ALPHA"/>
    <property type="match status" value="1"/>
</dbReference>
<dbReference type="InterPro" id="IPR001308">
    <property type="entry name" value="ETF_a/FixB"/>
</dbReference>